<feature type="region of interest" description="Disordered" evidence="1">
    <location>
        <begin position="1"/>
        <end position="103"/>
    </location>
</feature>
<keyword evidence="2" id="KW-1185">Reference proteome</keyword>
<protein>
    <submittedName>
        <fullName evidence="3">Uncharacterized protein LOC111731241</fullName>
    </submittedName>
</protein>
<dbReference type="AlphaFoldDB" id="A0A6P6BTT4"/>
<reference evidence="3" key="1">
    <citation type="submission" date="2025-08" db="UniProtKB">
        <authorList>
            <consortium name="RefSeq"/>
        </authorList>
    </citation>
    <scope>IDENTIFICATION</scope>
    <source>
        <tissue evidence="3">Kidney</tissue>
    </source>
</reference>
<evidence type="ECO:0000313" key="2">
    <source>
        <dbReference type="Proteomes" id="UP000515202"/>
    </source>
</evidence>
<evidence type="ECO:0000313" key="3">
    <source>
        <dbReference type="RefSeq" id="XP_023378499.1"/>
    </source>
</evidence>
<dbReference type="GeneID" id="111731241"/>
<dbReference type="Proteomes" id="UP000515202">
    <property type="component" value="Unplaced"/>
</dbReference>
<name>A0A6P6BTT4_PTEVA</name>
<sequence length="221" mass="23569">MQSPDGPLQLSCSPASCVPETDSQAAAAHSAPTERAAPGVGVPEHDGEGPLGSLEHPGGWKTPEPTDLLRGPRGGPRSFLGRNSERLRGPGTARGNRPLISPPNSQLLCQLPASPSGPAPRRWTPLAPAPFAARSRSCCYLLMDTRDVRLEFTAQRKEELQAPGVRLPRSSAATLRSHSTLKLFARAACGRSFERPTPLARPRLTTTACLPTSLSRRSFSL</sequence>
<evidence type="ECO:0000256" key="1">
    <source>
        <dbReference type="SAM" id="MobiDB-lite"/>
    </source>
</evidence>
<dbReference type="RefSeq" id="XP_023378499.1">
    <property type="nucleotide sequence ID" value="XM_023522731.1"/>
</dbReference>
<dbReference type="KEGG" id="pvp:111731241"/>
<proteinExistence type="predicted"/>
<gene>
    <name evidence="3" type="primary">LOC111731241</name>
</gene>
<organism evidence="2 3">
    <name type="scientific">Pteropus vampyrus</name>
    <name type="common">Large flying fox</name>
    <dbReference type="NCBI Taxonomy" id="132908"/>
    <lineage>
        <taxon>Eukaryota</taxon>
        <taxon>Metazoa</taxon>
        <taxon>Chordata</taxon>
        <taxon>Craniata</taxon>
        <taxon>Vertebrata</taxon>
        <taxon>Euteleostomi</taxon>
        <taxon>Mammalia</taxon>
        <taxon>Eutheria</taxon>
        <taxon>Laurasiatheria</taxon>
        <taxon>Chiroptera</taxon>
        <taxon>Yinpterochiroptera</taxon>
        <taxon>Pteropodoidea</taxon>
        <taxon>Pteropodidae</taxon>
        <taxon>Pteropodinae</taxon>
        <taxon>Pteropus</taxon>
    </lineage>
</organism>
<accession>A0A6P6BTT4</accession>